<accession>B3SAF1</accession>
<feature type="transmembrane region" description="Helical" evidence="2">
    <location>
        <begin position="373"/>
        <end position="396"/>
    </location>
</feature>
<reference evidence="4 5" key="1">
    <citation type="journal article" date="2008" name="Nature">
        <title>The Trichoplax genome and the nature of placozoans.</title>
        <authorList>
            <person name="Srivastava M."/>
            <person name="Begovic E."/>
            <person name="Chapman J."/>
            <person name="Putnam N.H."/>
            <person name="Hellsten U."/>
            <person name="Kawashima T."/>
            <person name="Kuo A."/>
            <person name="Mitros T."/>
            <person name="Salamov A."/>
            <person name="Carpenter M.L."/>
            <person name="Signorovitch A.Y."/>
            <person name="Moreno M.A."/>
            <person name="Kamm K."/>
            <person name="Grimwood J."/>
            <person name="Schmutz J."/>
            <person name="Shapiro H."/>
            <person name="Grigoriev I.V."/>
            <person name="Buss L.W."/>
            <person name="Schierwater B."/>
            <person name="Dellaporta S.L."/>
            <person name="Rokhsar D.S."/>
        </authorList>
    </citation>
    <scope>NUCLEOTIDE SEQUENCE [LARGE SCALE GENOMIC DNA]</scope>
    <source>
        <strain evidence="4 5">Grell-BS-1999</strain>
    </source>
</reference>
<feature type="compositionally biased region" description="Acidic residues" evidence="1">
    <location>
        <begin position="352"/>
        <end position="366"/>
    </location>
</feature>
<evidence type="ECO:0000256" key="1">
    <source>
        <dbReference type="SAM" id="MobiDB-lite"/>
    </source>
</evidence>
<evidence type="ECO:0000259" key="3">
    <source>
        <dbReference type="Pfam" id="PF22883"/>
    </source>
</evidence>
<dbReference type="InterPro" id="IPR054132">
    <property type="entry name" value="Consortin_N"/>
</dbReference>
<keyword evidence="2" id="KW-0812">Transmembrane</keyword>
<dbReference type="SUPFAM" id="SSF48452">
    <property type="entry name" value="TPR-like"/>
    <property type="match status" value="1"/>
</dbReference>
<dbReference type="Proteomes" id="UP000009022">
    <property type="component" value="Unassembled WGS sequence"/>
</dbReference>
<gene>
    <name evidence="4" type="ORF">TRIADDRAFT_61237</name>
</gene>
<dbReference type="GO" id="GO:0005802">
    <property type="term" value="C:trans-Golgi network"/>
    <property type="evidence" value="ECO:0000318"/>
    <property type="project" value="GO_Central"/>
</dbReference>
<dbReference type="GO" id="GO:0071253">
    <property type="term" value="F:connexin binding"/>
    <property type="evidence" value="ECO:0000318"/>
    <property type="project" value="GO_Central"/>
</dbReference>
<dbReference type="AlphaFoldDB" id="B3SAF1"/>
<dbReference type="PANTHER" id="PTHR28581:SF2">
    <property type="entry name" value="NUTRITIONALLY-REGULATED ADIPOSE AND CARDIAC ENRICHED PROTEIN HOMOLOG ISOFORM X1"/>
    <property type="match status" value="1"/>
</dbReference>
<feature type="region of interest" description="Disordered" evidence="1">
    <location>
        <begin position="1"/>
        <end position="119"/>
    </location>
</feature>
<dbReference type="Pfam" id="PF22883">
    <property type="entry name" value="Consortin_N"/>
    <property type="match status" value="1"/>
</dbReference>
<dbReference type="PhylomeDB" id="B3SAF1"/>
<evidence type="ECO:0000256" key="2">
    <source>
        <dbReference type="SAM" id="Phobius"/>
    </source>
</evidence>
<dbReference type="Gene3D" id="1.25.40.10">
    <property type="entry name" value="Tetratricopeptide repeat domain"/>
    <property type="match status" value="1"/>
</dbReference>
<evidence type="ECO:0000313" key="5">
    <source>
        <dbReference type="Proteomes" id="UP000009022"/>
    </source>
</evidence>
<dbReference type="GO" id="GO:0030133">
    <property type="term" value="C:transport vesicle"/>
    <property type="evidence" value="ECO:0000318"/>
    <property type="project" value="GO_Central"/>
</dbReference>
<dbReference type="EMBL" id="DS985261">
    <property type="protein sequence ID" value="EDV20247.1"/>
    <property type="molecule type" value="Genomic_DNA"/>
</dbReference>
<dbReference type="InterPro" id="IPR042318">
    <property type="entry name" value="Consortin"/>
</dbReference>
<dbReference type="GO" id="GO:0005886">
    <property type="term" value="C:plasma membrane"/>
    <property type="evidence" value="ECO:0000318"/>
    <property type="project" value="GO_Central"/>
</dbReference>
<dbReference type="HOGENOM" id="CLU_617273_0_0_1"/>
<dbReference type="KEGG" id="tad:TRIADDRAFT_61237"/>
<dbReference type="CTD" id="6758410"/>
<dbReference type="OrthoDB" id="9946233at2759"/>
<dbReference type="GO" id="GO:0042998">
    <property type="term" value="P:positive regulation of Golgi to plasma membrane protein transport"/>
    <property type="evidence" value="ECO:0000318"/>
    <property type="project" value="GO_Central"/>
</dbReference>
<proteinExistence type="predicted"/>
<dbReference type="OMA" id="QFAQAEK"/>
<name>B3SAF1_TRIAD</name>
<dbReference type="PANTHER" id="PTHR28581">
    <property type="entry name" value="CONSORTIN"/>
    <property type="match status" value="1"/>
</dbReference>
<feature type="compositionally biased region" description="Basic and acidic residues" evidence="1">
    <location>
        <begin position="101"/>
        <end position="112"/>
    </location>
</feature>
<keyword evidence="5" id="KW-1185">Reference proteome</keyword>
<sequence>MADKSPSQSIVNSPNDDRPIGVDNTTNNNDHIDHHSQLTNGENSPQDNMAEGVDKEVQSVQSAMQLLDEISQDHSDVEESNTLQDQPQTNQSHQDLQNGSQDHDGTLKKEENQPIYDDDQINLDQASQLRAEEREELFQKGTRFKDKGNSDLALRCFMACLKGINNNNAFSLLPQCLHSIATIYFERENFDKAVQFIQAEKLYYETALIMDVSNQEVTVKNDEGANTLKELLELQENEDDEHKTNPLAARAVEFTTLASMCLQNNNPHLALEYCGKATKIRQSIYGESHDITKKTLEYFTCIYASVGKKQYSDALSKYKEAKDKKEPEDDEATAGGNRLRKRSAKHQKQETDDTLENELKDDEYEDDRGPSCFLIMAVILIILVLAILVVAVWCNVTQSLTCPSHNHIWTRVKKTFSLTRRQMIRKDMSHVIKIFMEFLWFHAN</sequence>
<organism evidence="4 5">
    <name type="scientific">Trichoplax adhaerens</name>
    <name type="common">Trichoplax reptans</name>
    <dbReference type="NCBI Taxonomy" id="10228"/>
    <lineage>
        <taxon>Eukaryota</taxon>
        <taxon>Metazoa</taxon>
        <taxon>Placozoa</taxon>
        <taxon>Uniplacotomia</taxon>
        <taxon>Trichoplacea</taxon>
        <taxon>Trichoplacidae</taxon>
        <taxon>Trichoplax</taxon>
    </lineage>
</organism>
<dbReference type="RefSeq" id="XP_002117197.1">
    <property type="nucleotide sequence ID" value="XM_002117161.1"/>
</dbReference>
<dbReference type="eggNOG" id="ENOG502S3R9">
    <property type="taxonomic scope" value="Eukaryota"/>
</dbReference>
<dbReference type="GeneID" id="6758410"/>
<feature type="compositionally biased region" description="Polar residues" evidence="1">
    <location>
        <begin position="1"/>
        <end position="14"/>
    </location>
</feature>
<dbReference type="InParanoid" id="B3SAF1"/>
<feature type="region of interest" description="Disordered" evidence="1">
    <location>
        <begin position="319"/>
        <end position="366"/>
    </location>
</feature>
<keyword evidence="2" id="KW-0472">Membrane</keyword>
<evidence type="ECO:0000313" key="4">
    <source>
        <dbReference type="EMBL" id="EDV20247.1"/>
    </source>
</evidence>
<protein>
    <recommendedName>
        <fullName evidence="3">Consortin N-terminal domain-containing protein</fullName>
    </recommendedName>
</protein>
<keyword evidence="2" id="KW-1133">Transmembrane helix</keyword>
<dbReference type="InterPro" id="IPR011990">
    <property type="entry name" value="TPR-like_helical_dom_sf"/>
</dbReference>
<feature type="compositionally biased region" description="Polar residues" evidence="1">
    <location>
        <begin position="37"/>
        <end position="47"/>
    </location>
</feature>
<feature type="compositionally biased region" description="Polar residues" evidence="1">
    <location>
        <begin position="80"/>
        <end position="100"/>
    </location>
</feature>
<feature type="domain" description="Consortin N-terminal" evidence="3">
    <location>
        <begin position="170"/>
        <end position="209"/>
    </location>
</feature>